<name>A0ABM8W541_GIGMA</name>
<evidence type="ECO:0000313" key="2">
    <source>
        <dbReference type="Proteomes" id="UP000789901"/>
    </source>
</evidence>
<dbReference type="Proteomes" id="UP000789901">
    <property type="component" value="Unassembled WGS sequence"/>
</dbReference>
<evidence type="ECO:0000313" key="1">
    <source>
        <dbReference type="EMBL" id="CAG8527369.1"/>
    </source>
</evidence>
<sequence length="104" mass="12250">MSSSDLSVNNPEAQHLIDLSFVQIWKRLLRKIKNRIWYKAIRIGENKLKSMLQQIVINTEAFDVPKDEAMIFSSHHSYENLKSYYSFLSDSYVNYESDENEELG</sequence>
<protein>
    <submittedName>
        <fullName evidence="1">35188_t:CDS:1</fullName>
    </submittedName>
</protein>
<dbReference type="EMBL" id="CAJVQB010001240">
    <property type="protein sequence ID" value="CAG8527369.1"/>
    <property type="molecule type" value="Genomic_DNA"/>
</dbReference>
<keyword evidence="2" id="KW-1185">Reference proteome</keyword>
<gene>
    <name evidence="1" type="ORF">GMARGA_LOCUS3454</name>
</gene>
<proteinExistence type="predicted"/>
<comment type="caution">
    <text evidence="1">The sequence shown here is derived from an EMBL/GenBank/DDBJ whole genome shotgun (WGS) entry which is preliminary data.</text>
</comment>
<organism evidence="1 2">
    <name type="scientific">Gigaspora margarita</name>
    <dbReference type="NCBI Taxonomy" id="4874"/>
    <lineage>
        <taxon>Eukaryota</taxon>
        <taxon>Fungi</taxon>
        <taxon>Fungi incertae sedis</taxon>
        <taxon>Mucoromycota</taxon>
        <taxon>Glomeromycotina</taxon>
        <taxon>Glomeromycetes</taxon>
        <taxon>Diversisporales</taxon>
        <taxon>Gigasporaceae</taxon>
        <taxon>Gigaspora</taxon>
    </lineage>
</organism>
<accession>A0ABM8W541</accession>
<reference evidence="1 2" key="1">
    <citation type="submission" date="2021-06" db="EMBL/GenBank/DDBJ databases">
        <authorList>
            <person name="Kallberg Y."/>
            <person name="Tangrot J."/>
            <person name="Rosling A."/>
        </authorList>
    </citation>
    <scope>NUCLEOTIDE SEQUENCE [LARGE SCALE GENOMIC DNA]</scope>
    <source>
        <strain evidence="1 2">120-4 pot B 10/14</strain>
    </source>
</reference>